<gene>
    <name evidence="2" type="ORF">DAETH_27390</name>
</gene>
<dbReference type="EMBL" id="AP026560">
    <property type="protein sequence ID" value="BDP42770.1"/>
    <property type="molecule type" value="Genomic_DNA"/>
</dbReference>
<dbReference type="SUPFAM" id="SSF88723">
    <property type="entry name" value="PIN domain-like"/>
    <property type="match status" value="1"/>
</dbReference>
<name>A0ABM8AG54_9DEIO</name>
<dbReference type="RefSeq" id="WP_264775453.1">
    <property type="nucleotide sequence ID" value="NZ_AP026560.1"/>
</dbReference>
<dbReference type="InterPro" id="IPR002716">
    <property type="entry name" value="PIN_dom"/>
</dbReference>
<feature type="domain" description="PIN" evidence="1">
    <location>
        <begin position="1"/>
        <end position="118"/>
    </location>
</feature>
<accession>A0ABM8AG54</accession>
<dbReference type="InterPro" id="IPR029060">
    <property type="entry name" value="PIN-like_dom_sf"/>
</dbReference>
<evidence type="ECO:0000313" key="2">
    <source>
        <dbReference type="EMBL" id="BDP42770.1"/>
    </source>
</evidence>
<reference evidence="2" key="1">
    <citation type="submission" date="2022-07" db="EMBL/GenBank/DDBJ databases">
        <title>Complete Genome Sequence of the Radioresistant Bacterium Deinococcus aetherius ST0316, Isolated from the Air Dust collected in Lower Stratosphere above Japan.</title>
        <authorList>
            <person name="Satoh K."/>
            <person name="Hagiwara K."/>
            <person name="Katsumata K."/>
            <person name="Kubo A."/>
            <person name="Yokobori S."/>
            <person name="Yamagishi A."/>
            <person name="Oono Y."/>
            <person name="Narumi I."/>
        </authorList>
    </citation>
    <scope>NUCLEOTIDE SEQUENCE</scope>
    <source>
        <strain evidence="2">ST0316</strain>
    </source>
</reference>
<dbReference type="Pfam" id="PF01850">
    <property type="entry name" value="PIN"/>
    <property type="match status" value="1"/>
</dbReference>
<evidence type="ECO:0000259" key="1">
    <source>
        <dbReference type="Pfam" id="PF01850"/>
    </source>
</evidence>
<sequence>MLLDASALIAFLLGEEGGAEVLRVVSSRPCLVSSITLTETQGKLIGRGEYTPKQVQARIDPLLGFVREVPFDGACREKAVFYYARRSPYALSLGDAACPGTAEVLGVDVMTAERGWTKILDLPFKVHLIR</sequence>
<dbReference type="Gene3D" id="3.40.50.1010">
    <property type="entry name" value="5'-nuclease"/>
    <property type="match status" value="1"/>
</dbReference>
<dbReference type="Proteomes" id="UP001064971">
    <property type="component" value="Chromosome"/>
</dbReference>
<organism evidence="2 3">
    <name type="scientific">Deinococcus aetherius</name>
    <dbReference type="NCBI Taxonomy" id="200252"/>
    <lineage>
        <taxon>Bacteria</taxon>
        <taxon>Thermotogati</taxon>
        <taxon>Deinococcota</taxon>
        <taxon>Deinococci</taxon>
        <taxon>Deinococcales</taxon>
        <taxon>Deinococcaceae</taxon>
        <taxon>Deinococcus</taxon>
    </lineage>
</organism>
<proteinExistence type="predicted"/>
<evidence type="ECO:0000313" key="3">
    <source>
        <dbReference type="Proteomes" id="UP001064971"/>
    </source>
</evidence>
<keyword evidence="3" id="KW-1185">Reference proteome</keyword>
<protein>
    <recommendedName>
        <fullName evidence="1">PIN domain-containing protein</fullName>
    </recommendedName>
</protein>